<proteinExistence type="inferred from homology"/>
<evidence type="ECO:0000256" key="1">
    <source>
        <dbReference type="ARBA" id="ARBA00007626"/>
    </source>
</evidence>
<evidence type="ECO:0000313" key="5">
    <source>
        <dbReference type="Proteomes" id="UP000075243"/>
    </source>
</evidence>
<dbReference type="PANTHER" id="PTHR47447">
    <property type="entry name" value="OS03G0856100 PROTEIN"/>
    <property type="match status" value="1"/>
</dbReference>
<dbReference type="NCBIfam" id="TIGR00756">
    <property type="entry name" value="PPR"/>
    <property type="match status" value="2"/>
</dbReference>
<dbReference type="Proteomes" id="UP000075243">
    <property type="component" value="Unassembled WGS sequence"/>
</dbReference>
<dbReference type="Gene3D" id="1.25.40.10">
    <property type="entry name" value="Tetratricopeptide repeat domain"/>
    <property type="match status" value="2"/>
</dbReference>
<dbReference type="OMA" id="MEQRCCK"/>
<dbReference type="Pfam" id="PF13041">
    <property type="entry name" value="PPR_2"/>
    <property type="match status" value="2"/>
</dbReference>
<dbReference type="EMBL" id="KQ486421">
    <property type="protein sequence ID" value="KYP31130.1"/>
    <property type="molecule type" value="Genomic_DNA"/>
</dbReference>
<evidence type="ECO:0000313" key="4">
    <source>
        <dbReference type="EMBL" id="KYP31130.1"/>
    </source>
</evidence>
<dbReference type="Gramene" id="C.cajan_47700.t">
    <property type="protein sequence ID" value="C.cajan_47700.t.cds1"/>
    <property type="gene ID" value="C.cajan_47700"/>
</dbReference>
<keyword evidence="5" id="KW-1185">Reference proteome</keyword>
<feature type="repeat" description="PPR" evidence="3">
    <location>
        <begin position="89"/>
        <end position="123"/>
    </location>
</feature>
<dbReference type="PROSITE" id="PS51375">
    <property type="entry name" value="PPR"/>
    <property type="match status" value="3"/>
</dbReference>
<name>A0A151QLF2_CAJCA</name>
<organism evidence="4 5">
    <name type="scientific">Cajanus cajan</name>
    <name type="common">Pigeon pea</name>
    <name type="synonym">Cajanus indicus</name>
    <dbReference type="NCBI Taxonomy" id="3821"/>
    <lineage>
        <taxon>Eukaryota</taxon>
        <taxon>Viridiplantae</taxon>
        <taxon>Streptophyta</taxon>
        <taxon>Embryophyta</taxon>
        <taxon>Tracheophyta</taxon>
        <taxon>Spermatophyta</taxon>
        <taxon>Magnoliopsida</taxon>
        <taxon>eudicotyledons</taxon>
        <taxon>Gunneridae</taxon>
        <taxon>Pentapetalae</taxon>
        <taxon>rosids</taxon>
        <taxon>fabids</taxon>
        <taxon>Fabales</taxon>
        <taxon>Fabaceae</taxon>
        <taxon>Papilionoideae</taxon>
        <taxon>50 kb inversion clade</taxon>
        <taxon>NPAAA clade</taxon>
        <taxon>indigoferoid/millettioid clade</taxon>
        <taxon>Phaseoleae</taxon>
        <taxon>Cajanus</taxon>
    </lineage>
</organism>
<accession>A0A151QLF2</accession>
<evidence type="ECO:0000256" key="3">
    <source>
        <dbReference type="PROSITE-ProRule" id="PRU00708"/>
    </source>
</evidence>
<keyword evidence="2" id="KW-0677">Repeat</keyword>
<feature type="repeat" description="PPR" evidence="3">
    <location>
        <begin position="54"/>
        <end position="88"/>
    </location>
</feature>
<dbReference type="InterPro" id="IPR002885">
    <property type="entry name" value="PPR_rpt"/>
</dbReference>
<dbReference type="InterPro" id="IPR011990">
    <property type="entry name" value="TPR-like_helical_dom_sf"/>
</dbReference>
<dbReference type="AlphaFoldDB" id="A0A151QLF2"/>
<feature type="repeat" description="PPR" evidence="3">
    <location>
        <begin position="19"/>
        <end position="53"/>
    </location>
</feature>
<sequence>MNIYTNTLRRLSWRFFTLTVVTYNNVIKVFGKAGEIEKMDPHFLKMKHLGVEPNSITYCSLVSAYSKVGRIDKVDPIMRHVEHSDVVLDTPFFNFIISAYGQAGDLRKMSVLFLAMRERKCEPDNITFACMI</sequence>
<evidence type="ECO:0000256" key="2">
    <source>
        <dbReference type="ARBA" id="ARBA00022737"/>
    </source>
</evidence>
<dbReference type="PANTHER" id="PTHR47447:SF21">
    <property type="entry name" value="PENTACOTRIPEPTIDE-REPEAT REGION OF PRORP DOMAIN-CONTAINING PROTEIN"/>
    <property type="match status" value="1"/>
</dbReference>
<reference evidence="4" key="1">
    <citation type="journal article" date="2012" name="Nat. Biotechnol.">
        <title>Draft genome sequence of pigeonpea (Cajanus cajan), an orphan legume crop of resource-poor farmers.</title>
        <authorList>
            <person name="Varshney R.K."/>
            <person name="Chen W."/>
            <person name="Li Y."/>
            <person name="Bharti A.K."/>
            <person name="Saxena R.K."/>
            <person name="Schlueter J.A."/>
            <person name="Donoghue M.T."/>
            <person name="Azam S."/>
            <person name="Fan G."/>
            <person name="Whaley A.M."/>
            <person name="Farmer A.D."/>
            <person name="Sheridan J."/>
            <person name="Iwata A."/>
            <person name="Tuteja R."/>
            <person name="Penmetsa R.V."/>
            <person name="Wu W."/>
            <person name="Upadhyaya H.D."/>
            <person name="Yang S.P."/>
            <person name="Shah T."/>
            <person name="Saxena K.B."/>
            <person name="Michael T."/>
            <person name="McCombie W.R."/>
            <person name="Yang B."/>
            <person name="Zhang G."/>
            <person name="Yang H."/>
            <person name="Wang J."/>
            <person name="Spillane C."/>
            <person name="Cook D.R."/>
            <person name="May G.D."/>
            <person name="Xu X."/>
            <person name="Jackson S.A."/>
        </authorList>
    </citation>
    <scope>NUCLEOTIDE SEQUENCE [LARGE SCALE GENOMIC DNA]</scope>
</reference>
<comment type="similarity">
    <text evidence="1">Belongs to the PPR family. P subfamily.</text>
</comment>
<gene>
    <name evidence="4" type="ORF">KK1_048889</name>
</gene>
<protein>
    <submittedName>
        <fullName evidence="4">Pentatricopeptide repeat-containing protein At3g53170 family</fullName>
    </submittedName>
</protein>